<dbReference type="AlphaFoldDB" id="A0A0G0QAS6"/>
<dbReference type="Proteomes" id="UP000034325">
    <property type="component" value="Unassembled WGS sequence"/>
</dbReference>
<proteinExistence type="predicted"/>
<accession>A0A0G0QAS6</accession>
<evidence type="ECO:0000313" key="2">
    <source>
        <dbReference type="Proteomes" id="UP000034325"/>
    </source>
</evidence>
<name>A0A0G0QAS6_9BACT</name>
<comment type="caution">
    <text evidence="1">The sequence shown here is derived from an EMBL/GenBank/DDBJ whole genome shotgun (WGS) entry which is preliminary data.</text>
</comment>
<evidence type="ECO:0000313" key="1">
    <source>
        <dbReference type="EMBL" id="KKQ98791.1"/>
    </source>
</evidence>
<gene>
    <name evidence="1" type="ORF">UT23_C0001G0072</name>
</gene>
<reference evidence="1 2" key="1">
    <citation type="journal article" date="2015" name="Nature">
        <title>rRNA introns, odd ribosomes, and small enigmatic genomes across a large radiation of phyla.</title>
        <authorList>
            <person name="Brown C.T."/>
            <person name="Hug L.A."/>
            <person name="Thomas B.C."/>
            <person name="Sharon I."/>
            <person name="Castelle C.J."/>
            <person name="Singh A."/>
            <person name="Wilkins M.J."/>
            <person name="Williams K.H."/>
            <person name="Banfield J.F."/>
        </authorList>
    </citation>
    <scope>NUCLEOTIDE SEQUENCE [LARGE SCALE GENOMIC DNA]</scope>
</reference>
<organism evidence="1 2">
    <name type="scientific">Candidatus Woesebacteria bacterium GW2011_GWA1_39_12</name>
    <dbReference type="NCBI Taxonomy" id="1618549"/>
    <lineage>
        <taxon>Bacteria</taxon>
        <taxon>Candidatus Woeseibacteriota</taxon>
    </lineage>
</organism>
<protein>
    <submittedName>
        <fullName evidence="1">Uncharacterized protein</fullName>
    </submittedName>
</protein>
<sequence length="85" mass="9265">MTDERITGENTISHTAFMYDATKPLRSLQELAKIEGVEGKGARTVLASLELEKNLKQLNEGECGGHLTTEESIRLGIQIAEQGGH</sequence>
<dbReference type="EMBL" id="LBWA01000001">
    <property type="protein sequence ID" value="KKQ98791.1"/>
    <property type="molecule type" value="Genomic_DNA"/>
</dbReference>